<dbReference type="Gene3D" id="3.40.50.12780">
    <property type="entry name" value="N-terminal domain of ligase-like"/>
    <property type="match status" value="1"/>
</dbReference>
<gene>
    <name evidence="5" type="ORF">GCM10010104_39340</name>
</gene>
<dbReference type="RefSeq" id="WP_234845481.1">
    <property type="nucleotide sequence ID" value="NZ_BAAART010000082.1"/>
</dbReference>
<evidence type="ECO:0000313" key="5">
    <source>
        <dbReference type="EMBL" id="GAA2240068.1"/>
    </source>
</evidence>
<dbReference type="PANTHER" id="PTHR44845">
    <property type="entry name" value="CARRIER DOMAIN-CONTAINING PROTEIN"/>
    <property type="match status" value="1"/>
</dbReference>
<protein>
    <recommendedName>
        <fullName evidence="4">Carrier domain-containing protein</fullName>
    </recommendedName>
</protein>
<dbReference type="InterPro" id="IPR025110">
    <property type="entry name" value="AMP-bd_C"/>
</dbReference>
<dbReference type="SUPFAM" id="SSF56801">
    <property type="entry name" value="Acetyl-CoA synthetase-like"/>
    <property type="match status" value="1"/>
</dbReference>
<comment type="caution">
    <text evidence="5">The sequence shown here is derived from an EMBL/GenBank/DDBJ whole genome shotgun (WGS) entry which is preliminary data.</text>
</comment>
<dbReference type="Gene3D" id="3.40.50.720">
    <property type="entry name" value="NAD(P)-binding Rossmann-like Domain"/>
    <property type="match status" value="1"/>
</dbReference>
<dbReference type="Proteomes" id="UP001501474">
    <property type="component" value="Unassembled WGS sequence"/>
</dbReference>
<accession>A0ABP5QMF9</accession>
<dbReference type="PROSITE" id="PS50075">
    <property type="entry name" value="CARRIER"/>
    <property type="match status" value="1"/>
</dbReference>
<dbReference type="PROSITE" id="PS00455">
    <property type="entry name" value="AMP_BINDING"/>
    <property type="match status" value="1"/>
</dbReference>
<dbReference type="InterPro" id="IPR010071">
    <property type="entry name" value="AA_adenyl_dom"/>
</dbReference>
<name>A0ABP5QMF9_9ACTN</name>
<dbReference type="InterPro" id="IPR020845">
    <property type="entry name" value="AMP-binding_CS"/>
</dbReference>
<reference evidence="6" key="1">
    <citation type="journal article" date="2019" name="Int. J. Syst. Evol. Microbiol.">
        <title>The Global Catalogue of Microorganisms (GCM) 10K type strain sequencing project: providing services to taxonomists for standard genome sequencing and annotation.</title>
        <authorList>
            <consortium name="The Broad Institute Genomics Platform"/>
            <consortium name="The Broad Institute Genome Sequencing Center for Infectious Disease"/>
            <person name="Wu L."/>
            <person name="Ma J."/>
        </authorList>
    </citation>
    <scope>NUCLEOTIDE SEQUENCE [LARGE SCALE GENOMIC DNA]</scope>
    <source>
        <strain evidence="6">JCM 3053</strain>
    </source>
</reference>
<dbReference type="InterPro" id="IPR010080">
    <property type="entry name" value="Thioester_reductase-like_dom"/>
</dbReference>
<dbReference type="Pfam" id="PF07993">
    <property type="entry name" value="NAD_binding_4"/>
    <property type="match status" value="1"/>
</dbReference>
<dbReference type="InterPro" id="IPR045851">
    <property type="entry name" value="AMP-bd_C_sf"/>
</dbReference>
<dbReference type="Pfam" id="PF13193">
    <property type="entry name" value="AMP-binding_C"/>
    <property type="match status" value="1"/>
</dbReference>
<dbReference type="EMBL" id="BAAART010000082">
    <property type="protein sequence ID" value="GAA2240068.1"/>
    <property type="molecule type" value="Genomic_DNA"/>
</dbReference>
<dbReference type="InterPro" id="IPR006162">
    <property type="entry name" value="Ppantetheine_attach_site"/>
</dbReference>
<dbReference type="Gene3D" id="3.30.300.30">
    <property type="match status" value="1"/>
</dbReference>
<dbReference type="SUPFAM" id="SSF51735">
    <property type="entry name" value="NAD(P)-binding Rossmann-fold domains"/>
    <property type="match status" value="1"/>
</dbReference>
<dbReference type="InterPro" id="IPR042099">
    <property type="entry name" value="ANL_N_sf"/>
</dbReference>
<dbReference type="CDD" id="cd05930">
    <property type="entry name" value="A_NRPS"/>
    <property type="match status" value="1"/>
</dbReference>
<evidence type="ECO:0000313" key="6">
    <source>
        <dbReference type="Proteomes" id="UP001501474"/>
    </source>
</evidence>
<dbReference type="NCBIfam" id="TIGR01733">
    <property type="entry name" value="AA-adenyl-dom"/>
    <property type="match status" value="1"/>
</dbReference>
<dbReference type="InterPro" id="IPR013120">
    <property type="entry name" value="FAR_NAD-bd"/>
</dbReference>
<dbReference type="PROSITE" id="PS00012">
    <property type="entry name" value="PHOSPHOPANTETHEINE"/>
    <property type="match status" value="1"/>
</dbReference>
<dbReference type="Pfam" id="PF00501">
    <property type="entry name" value="AMP-binding"/>
    <property type="match status" value="1"/>
</dbReference>
<dbReference type="SMART" id="SM00823">
    <property type="entry name" value="PKS_PP"/>
    <property type="match status" value="1"/>
</dbReference>
<feature type="region of interest" description="Disordered" evidence="3">
    <location>
        <begin position="944"/>
        <end position="970"/>
    </location>
</feature>
<evidence type="ECO:0000256" key="1">
    <source>
        <dbReference type="ARBA" id="ARBA00022450"/>
    </source>
</evidence>
<sequence length="1000" mass="106627">MNSLDVASETTAVALFEQHAAHRPDAVALEFGAEQVSYGELDAWASLIARGLTGAGAGAPAVVGIMAHPGPEMVAATIAVLKTGAAYVPLDPCYPRERLAFLVADSGITSILVQADLPDGAAGLSVPVTAVPDRSAADGAAQPPLRGTAGPDDLAYVIYTSGTTGNPKGVEVTHGNLANTLDVIREHSGYGPQDVGLLKYSFSFDSSVIEIFAPLTSGARLVIAAADERKDPFRLAELIGTHRVTQLDSVPLLLAQILEAPGAAQALASLRVVVSGGDVLRPEMVKRFFELLPDTALQNHYGPTETTNDSTIWYVDPAAADESVPIGFPVRNTFVYLLDEQRDPVPQGTVGEIYIGGAGIARGYRNQPHLTAERFLPDPFTAGSPRMYRTGDLGRLRADGAIEFQGRADRQLSMRGFRVEPEEIEAALMKDPTVALAAVTAGASSADQRLVAYVTAEDAERAPDPTALRAHMAELLPAHLVPTHYVVLDELPLNANGKVDHRALPEPGGERPELRTAYVAASTETQRRVVTVWQDVLNIEPIGVDDNFFELGGHSILAIKVVGRLRAAYGEQLPMSAIFENPTPGRLAKAIEERGTAAPRATDDTLRHVLHADAESTLDPVVTTGADLARMRAPEHILLTGAGDFIGGHLLAELLRRTSATVTCLIGEADERRAKARLAATLHTCGIRLSRPQDVSVLAGDLRLPRFGLGERQWEELAHRVDVVFHHGATENLAQPYTALRAANVSATREAIRFAALGKVKALHFTSTVSVMPWKAGPAEHIWPETPVQNPDGLDYGFAQSKWVAEQLVAGAQKAGLPATVLRIGRVVGSAASGRWPEDDLARMLVVGGAQLGAVPRRAVAEPWLTAEFAVSALCSIALGDDVFGRVFHVVDGTVVNSDLMAGWIRDCGFDVEVLPPGEWLAKLAGQPENAAFALLGVLDEDSESASGRDRRPDNPFARDNTRAVLGRPEPGWTMTGELVRRLLDSAVLSGELPQPAPTR</sequence>
<dbReference type="SUPFAM" id="SSF47336">
    <property type="entry name" value="ACP-like"/>
    <property type="match status" value="1"/>
</dbReference>
<dbReference type="InterPro" id="IPR020806">
    <property type="entry name" value="PKS_PP-bd"/>
</dbReference>
<dbReference type="Gene3D" id="1.10.1200.10">
    <property type="entry name" value="ACP-like"/>
    <property type="match status" value="1"/>
</dbReference>
<dbReference type="InterPro" id="IPR009081">
    <property type="entry name" value="PP-bd_ACP"/>
</dbReference>
<dbReference type="InterPro" id="IPR000873">
    <property type="entry name" value="AMP-dep_synth/lig_dom"/>
</dbReference>
<dbReference type="Pfam" id="PF00550">
    <property type="entry name" value="PP-binding"/>
    <property type="match status" value="1"/>
</dbReference>
<proteinExistence type="predicted"/>
<dbReference type="InterPro" id="IPR036736">
    <property type="entry name" value="ACP-like_sf"/>
</dbReference>
<dbReference type="InterPro" id="IPR020459">
    <property type="entry name" value="AMP-binding"/>
</dbReference>
<keyword evidence="1" id="KW-0596">Phosphopantetheine</keyword>
<evidence type="ECO:0000256" key="3">
    <source>
        <dbReference type="SAM" id="MobiDB-lite"/>
    </source>
</evidence>
<keyword evidence="6" id="KW-1185">Reference proteome</keyword>
<evidence type="ECO:0000256" key="2">
    <source>
        <dbReference type="ARBA" id="ARBA00022553"/>
    </source>
</evidence>
<dbReference type="NCBIfam" id="TIGR01746">
    <property type="entry name" value="Thioester-redct"/>
    <property type="match status" value="1"/>
</dbReference>
<keyword evidence="2" id="KW-0597">Phosphoprotein</keyword>
<organism evidence="5 6">
    <name type="scientific">Streptomyces indiaensis</name>
    <dbReference type="NCBI Taxonomy" id="284033"/>
    <lineage>
        <taxon>Bacteria</taxon>
        <taxon>Bacillati</taxon>
        <taxon>Actinomycetota</taxon>
        <taxon>Actinomycetes</taxon>
        <taxon>Kitasatosporales</taxon>
        <taxon>Streptomycetaceae</taxon>
        <taxon>Streptomyces</taxon>
    </lineage>
</organism>
<feature type="domain" description="Carrier" evidence="4">
    <location>
        <begin position="520"/>
        <end position="595"/>
    </location>
</feature>
<dbReference type="PANTHER" id="PTHR44845:SF6">
    <property type="entry name" value="BETA-ALANINE-ACTIVATING ENZYME"/>
    <property type="match status" value="1"/>
</dbReference>
<dbReference type="InterPro" id="IPR036291">
    <property type="entry name" value="NAD(P)-bd_dom_sf"/>
</dbReference>
<evidence type="ECO:0000259" key="4">
    <source>
        <dbReference type="PROSITE" id="PS50075"/>
    </source>
</evidence>
<dbReference type="PRINTS" id="PR00154">
    <property type="entry name" value="AMPBINDING"/>
</dbReference>